<evidence type="ECO:0000256" key="2">
    <source>
        <dbReference type="SAM" id="Phobius"/>
    </source>
</evidence>
<keyword evidence="2" id="KW-1133">Transmembrane helix</keyword>
<dbReference type="RefSeq" id="WP_170242004.1">
    <property type="nucleotide sequence ID" value="NZ_VLLN01000026.1"/>
</dbReference>
<feature type="transmembrane region" description="Helical" evidence="2">
    <location>
        <begin position="65"/>
        <end position="88"/>
    </location>
</feature>
<dbReference type="Proteomes" id="UP000319449">
    <property type="component" value="Unassembled WGS sequence"/>
</dbReference>
<comment type="caution">
    <text evidence="3">The sequence shown here is derived from an EMBL/GenBank/DDBJ whole genome shotgun (WGS) entry which is preliminary data.</text>
</comment>
<name>A0A562VF70_9BACT</name>
<evidence type="ECO:0000313" key="4">
    <source>
        <dbReference type="Proteomes" id="UP000319449"/>
    </source>
</evidence>
<protein>
    <submittedName>
        <fullName evidence="3">Putative hydrophobic protein (TIGR00341 family)</fullName>
    </submittedName>
</protein>
<gene>
    <name evidence="3" type="ORF">JN12_03304</name>
</gene>
<dbReference type="InterPro" id="IPR005240">
    <property type="entry name" value="DUF389"/>
</dbReference>
<feature type="transmembrane region" description="Helical" evidence="2">
    <location>
        <begin position="138"/>
        <end position="154"/>
    </location>
</feature>
<feature type="transmembrane region" description="Helical" evidence="2">
    <location>
        <begin position="40"/>
        <end position="59"/>
    </location>
</feature>
<accession>A0A562VF70</accession>
<dbReference type="Pfam" id="PF04087">
    <property type="entry name" value="DUF389"/>
    <property type="match status" value="1"/>
</dbReference>
<proteinExistence type="predicted"/>
<dbReference type="Gene3D" id="3.30.1330.60">
    <property type="entry name" value="OmpA-like domain"/>
    <property type="match status" value="1"/>
</dbReference>
<feature type="transmembrane region" description="Helical" evidence="2">
    <location>
        <begin position="100"/>
        <end position="118"/>
    </location>
</feature>
<reference evidence="3 4" key="1">
    <citation type="submission" date="2019-07" db="EMBL/GenBank/DDBJ databases">
        <title>Genomic Encyclopedia of Archaeal and Bacterial Type Strains, Phase II (KMG-II): from individual species to whole genera.</title>
        <authorList>
            <person name="Goeker M."/>
        </authorList>
    </citation>
    <scope>NUCLEOTIDE SEQUENCE [LARGE SCALE GENOMIC DNA]</scope>
    <source>
        <strain evidence="3 4">ATCC BAA-1139</strain>
    </source>
</reference>
<feature type="transmembrane region" description="Helical" evidence="2">
    <location>
        <begin position="234"/>
        <end position="252"/>
    </location>
</feature>
<sequence>MSRTADKIVSLFRGWLSEQASSINPNAVIKDIYSEVEITAGYFFVLTVANLIALCGLIMNSSPVIIGAMLVSPLMGPILSSGFAFVTGDNVIWNRSVKKISLSVALTITVAAVATYLSPLKDLTGEILSRTRPNLYDLIIAFLAGIAGASAICTKKHYLTVVPGVAIATAVIPPLSVAGFGAGSANLNIFYGGFLLFFTNFVAIVLSTCVVFAFYGFRRKMAAEVELSQMKKRFAVLIAVLIVISIPLIYTLQTSIAEVRQRTTIRDALQHTLEKEKRSHLASFTYAENSDGILEINTQVNTVSYLSNEETERAQSYLGRTLGRRIILNVEQVKVQVGGLKDGIKAPILAIAPQKSPGEIVRNSGENVRSVVRQSSEKMNKIIVPSRVVDFSVGFSDKTPGVFILLKIRRDSPLAEEQIRWLQRILANDLNLPVDLKVEAIPFVPLLVFKPGESELSEEMKKEVLTVKDIYGVDPGIALRVEAYEERAGKKERPLAEKRMERIVEVLVKECGVPRERITTAAGPRRTEPAVRISVITGQPAKGS</sequence>
<evidence type="ECO:0000256" key="1">
    <source>
        <dbReference type="SAM" id="MobiDB-lite"/>
    </source>
</evidence>
<feature type="region of interest" description="Disordered" evidence="1">
    <location>
        <begin position="523"/>
        <end position="544"/>
    </location>
</feature>
<feature type="transmembrane region" description="Helical" evidence="2">
    <location>
        <begin position="189"/>
        <end position="214"/>
    </location>
</feature>
<dbReference type="EMBL" id="VLLN01000026">
    <property type="protein sequence ID" value="TWJ16549.1"/>
    <property type="molecule type" value="Genomic_DNA"/>
</dbReference>
<keyword evidence="2" id="KW-0812">Transmembrane</keyword>
<dbReference type="AlphaFoldDB" id="A0A562VF70"/>
<evidence type="ECO:0000313" key="3">
    <source>
        <dbReference type="EMBL" id="TWJ16549.1"/>
    </source>
</evidence>
<dbReference type="PANTHER" id="PTHR20992">
    <property type="entry name" value="AT15442P-RELATED"/>
    <property type="match status" value="1"/>
</dbReference>
<feature type="transmembrane region" description="Helical" evidence="2">
    <location>
        <begin position="161"/>
        <end position="183"/>
    </location>
</feature>
<dbReference type="PANTHER" id="PTHR20992:SF9">
    <property type="entry name" value="AT15442P-RELATED"/>
    <property type="match status" value="1"/>
</dbReference>
<keyword evidence="4" id="KW-1185">Reference proteome</keyword>
<keyword evidence="2" id="KW-0472">Membrane</keyword>
<dbReference type="NCBIfam" id="TIGR00341">
    <property type="entry name" value="TIGR00341 family protein"/>
    <property type="match status" value="1"/>
</dbReference>
<organism evidence="3 4">
    <name type="scientific">Geobacter argillaceus</name>
    <dbReference type="NCBI Taxonomy" id="345631"/>
    <lineage>
        <taxon>Bacteria</taxon>
        <taxon>Pseudomonadati</taxon>
        <taxon>Thermodesulfobacteriota</taxon>
        <taxon>Desulfuromonadia</taxon>
        <taxon>Geobacterales</taxon>
        <taxon>Geobacteraceae</taxon>
        <taxon>Geobacter</taxon>
    </lineage>
</organism>
<dbReference type="InterPro" id="IPR036737">
    <property type="entry name" value="OmpA-like_sf"/>
</dbReference>